<dbReference type="PANTHER" id="PTHR43277:SF4">
    <property type="entry name" value="ARGININE DECARBOXYLASE"/>
    <property type="match status" value="1"/>
</dbReference>
<keyword evidence="3" id="KW-0210">Decarboxylase</keyword>
<dbReference type="PANTHER" id="PTHR43277">
    <property type="entry name" value="ARGININE DECARBOXYLASE"/>
    <property type="match status" value="1"/>
</dbReference>
<dbReference type="AlphaFoldDB" id="A0A9D1NKY4"/>
<dbReference type="InterPro" id="IPR008286">
    <property type="entry name" value="Prn/Lys/Arg_de-COase_C"/>
</dbReference>
<dbReference type="PROSITE" id="PS00703">
    <property type="entry name" value="OKR_DC_1"/>
    <property type="match status" value="1"/>
</dbReference>
<comment type="caution">
    <text evidence="7">The sequence shown here is derived from an EMBL/GenBank/DDBJ whole genome shotgun (WGS) entry which is preliminary data.</text>
</comment>
<evidence type="ECO:0000256" key="4">
    <source>
        <dbReference type="ARBA" id="ARBA00022898"/>
    </source>
</evidence>
<sequence length="724" mass="81882">MEAQTVFYLTDAAEATPDFLQELEYGLSDLFQAFCREHFTFEDPLDYPGLRLIAVRTPQELEDALFGAQDDRHILSEAGCGCCLFLLDDELGGRPLFEHAIAGLPIPTWFLTFFPAIPKVLVTRPGHAKLHLPSRRWSQKPFSVLANPVRHRERLGHLFASFWLPRFWDALRQYVRRRAGTAWHTPGHNNGNAFERSPFLHGFHDAFSSMIFRTDLSVSVESLGDLSDPEGRSPLSQAQRLASEIFGTAQSCFVTNGTSTSNKAMLMTLLRPGEVVLLDRNCHKSVHHAVVMAGAVPRYLPARFNARLGVWGPVALEDLRAELDRAAALPEAARPKMLVITTCTYEGILYPVWEIGRLCERAGLLFYADEAWAPYLAFHPYYTRTLEDGVARRYNAVSEVGGAHLSVQSTHKALAAFSQASMIHVSNRFKALLETDASRPYRWLRRRFHLHGHGSYEKFSHDLHEMLRYWHSTSPHYPTLATLDIAGVQMRLEGLRLLEERLHWVADFQRRVADLVGRPIHECIVGLRAIVGEDPKWKEQGYFHDPLKMILAFRDAASCDAFRRLLHRSHIQWEKATPVTVLFLVTVGTVREHFEYLFRCIRQMRDAIGLPERPPADADVLERAVAGQPVVLPRDAALCDGELVPLAQSEGRIASQLLVPYPPGIPVFIPGLRITRPMIQLILDVIARCGADAVHGLFVRGKRPFVEVLNRDEEDRVHRLDPAP</sequence>
<dbReference type="Gene3D" id="3.40.640.10">
    <property type="entry name" value="Type I PLP-dependent aspartate aminotransferase-like (Major domain)"/>
    <property type="match status" value="1"/>
</dbReference>
<dbReference type="Proteomes" id="UP000886845">
    <property type="component" value="Unassembled WGS sequence"/>
</dbReference>
<dbReference type="InterPro" id="IPR015424">
    <property type="entry name" value="PyrdxlP-dep_Trfase"/>
</dbReference>
<comment type="similarity">
    <text evidence="2">Belongs to the Orn/Lys/Arg decarboxylase class-I family.</text>
</comment>
<evidence type="ECO:0000256" key="2">
    <source>
        <dbReference type="ARBA" id="ARBA00010671"/>
    </source>
</evidence>
<comment type="cofactor">
    <cofactor evidence="1">
        <name>pyridoxal 5'-phosphate</name>
        <dbReference type="ChEBI" id="CHEBI:597326"/>
    </cofactor>
</comment>
<evidence type="ECO:0000313" key="7">
    <source>
        <dbReference type="EMBL" id="HIV08522.1"/>
    </source>
</evidence>
<evidence type="ECO:0000256" key="5">
    <source>
        <dbReference type="ARBA" id="ARBA00023239"/>
    </source>
</evidence>
<dbReference type="Gene3D" id="3.90.100.10">
    <property type="entry name" value="Orn/Lys/Arg decarboxylase, C-terminal domain"/>
    <property type="match status" value="1"/>
</dbReference>
<feature type="domain" description="Orn/Lys/Arg decarboxylases family 1 pyridoxal-P attachment site" evidence="6">
    <location>
        <begin position="407"/>
        <end position="421"/>
    </location>
</feature>
<protein>
    <recommendedName>
        <fullName evidence="6">Orn/Lys/Arg decarboxylases family 1 pyridoxal-P attachment site domain-containing protein</fullName>
    </recommendedName>
</protein>
<gene>
    <name evidence="7" type="ORF">IAC79_00200</name>
</gene>
<dbReference type="Pfam" id="PF01276">
    <property type="entry name" value="OKR_DC_1"/>
    <property type="match status" value="1"/>
</dbReference>
<dbReference type="GO" id="GO:0016831">
    <property type="term" value="F:carboxy-lyase activity"/>
    <property type="evidence" value="ECO:0007669"/>
    <property type="project" value="UniProtKB-KW"/>
</dbReference>
<keyword evidence="5" id="KW-0456">Lyase</keyword>
<dbReference type="InterPro" id="IPR052357">
    <property type="entry name" value="Orn_Lys_Arg_decarboxylase-I"/>
</dbReference>
<dbReference type="InterPro" id="IPR015421">
    <property type="entry name" value="PyrdxlP-dep_Trfase_major"/>
</dbReference>
<proteinExistence type="inferred from homology"/>
<evidence type="ECO:0000259" key="6">
    <source>
        <dbReference type="PROSITE" id="PS00703"/>
    </source>
</evidence>
<organism evidence="7 8">
    <name type="scientific">Candidatus Spyradenecus faecavium</name>
    <dbReference type="NCBI Taxonomy" id="2840947"/>
    <lineage>
        <taxon>Bacteria</taxon>
        <taxon>Pseudomonadati</taxon>
        <taxon>Lentisphaerota</taxon>
        <taxon>Lentisphaeria</taxon>
        <taxon>Lentisphaerales</taxon>
        <taxon>Lentisphaeraceae</taxon>
        <taxon>Lentisphaeraceae incertae sedis</taxon>
        <taxon>Candidatus Spyradenecus</taxon>
    </lineage>
</organism>
<dbReference type="InterPro" id="IPR000310">
    <property type="entry name" value="Orn/Lys/Arg_deCO2ase_major_dom"/>
</dbReference>
<evidence type="ECO:0000313" key="8">
    <source>
        <dbReference type="Proteomes" id="UP000886845"/>
    </source>
</evidence>
<keyword evidence="4" id="KW-0663">Pyridoxal phosphate</keyword>
<dbReference type="SUPFAM" id="SSF53383">
    <property type="entry name" value="PLP-dependent transferases"/>
    <property type="match status" value="1"/>
</dbReference>
<accession>A0A9D1NKY4</accession>
<dbReference type="EMBL" id="DVOR01000007">
    <property type="protein sequence ID" value="HIV08522.1"/>
    <property type="molecule type" value="Genomic_DNA"/>
</dbReference>
<name>A0A9D1NKY4_9BACT</name>
<evidence type="ECO:0000256" key="1">
    <source>
        <dbReference type="ARBA" id="ARBA00001933"/>
    </source>
</evidence>
<reference evidence="7" key="2">
    <citation type="journal article" date="2021" name="PeerJ">
        <title>Extensive microbial diversity within the chicken gut microbiome revealed by metagenomics and culture.</title>
        <authorList>
            <person name="Gilroy R."/>
            <person name="Ravi A."/>
            <person name="Getino M."/>
            <person name="Pursley I."/>
            <person name="Horton D.L."/>
            <person name="Alikhan N.F."/>
            <person name="Baker D."/>
            <person name="Gharbi K."/>
            <person name="Hall N."/>
            <person name="Watson M."/>
            <person name="Adriaenssens E.M."/>
            <person name="Foster-Nyarko E."/>
            <person name="Jarju S."/>
            <person name="Secka A."/>
            <person name="Antonio M."/>
            <person name="Oren A."/>
            <person name="Chaudhuri R.R."/>
            <person name="La Ragione R."/>
            <person name="Hildebrand F."/>
            <person name="Pallen M.J."/>
        </authorList>
    </citation>
    <scope>NUCLEOTIDE SEQUENCE</scope>
    <source>
        <strain evidence="7">35461</strain>
    </source>
</reference>
<evidence type="ECO:0000256" key="3">
    <source>
        <dbReference type="ARBA" id="ARBA00022793"/>
    </source>
</evidence>
<dbReference type="Pfam" id="PF03711">
    <property type="entry name" value="OKR_DC_1_C"/>
    <property type="match status" value="1"/>
</dbReference>
<reference evidence="7" key="1">
    <citation type="submission" date="2020-10" db="EMBL/GenBank/DDBJ databases">
        <authorList>
            <person name="Gilroy R."/>
        </authorList>
    </citation>
    <scope>NUCLEOTIDE SEQUENCE</scope>
    <source>
        <strain evidence="7">35461</strain>
    </source>
</reference>